<dbReference type="AlphaFoldDB" id="A0A366LPA3"/>
<reference evidence="2 3" key="1">
    <citation type="submission" date="2018-06" db="EMBL/GenBank/DDBJ databases">
        <title>Sphaerisporangium craniellae sp. nov., isolated from a marine sponge in the South China Sea.</title>
        <authorList>
            <person name="Li L."/>
        </authorList>
    </citation>
    <scope>NUCLEOTIDE SEQUENCE [LARGE SCALE GENOMIC DNA]</scope>
    <source>
        <strain evidence="2 3">LHW63015</strain>
    </source>
</reference>
<keyword evidence="1" id="KW-0732">Signal</keyword>
<dbReference type="RefSeq" id="WP_113984978.1">
    <property type="nucleotide sequence ID" value="NZ_QMEY01000021.1"/>
</dbReference>
<dbReference type="Pfam" id="PF13416">
    <property type="entry name" value="SBP_bac_8"/>
    <property type="match status" value="1"/>
</dbReference>
<proteinExistence type="predicted"/>
<feature type="signal peptide" evidence="1">
    <location>
        <begin position="1"/>
        <end position="25"/>
    </location>
</feature>
<dbReference type="Proteomes" id="UP000253303">
    <property type="component" value="Unassembled WGS sequence"/>
</dbReference>
<dbReference type="PANTHER" id="PTHR43649">
    <property type="entry name" value="ARABINOSE-BINDING PROTEIN-RELATED"/>
    <property type="match status" value="1"/>
</dbReference>
<dbReference type="InterPro" id="IPR050490">
    <property type="entry name" value="Bact_solute-bd_prot1"/>
</dbReference>
<dbReference type="InterPro" id="IPR006059">
    <property type="entry name" value="SBP"/>
</dbReference>
<evidence type="ECO:0000313" key="3">
    <source>
        <dbReference type="Proteomes" id="UP000253303"/>
    </source>
</evidence>
<dbReference type="SUPFAM" id="SSF53850">
    <property type="entry name" value="Periplasmic binding protein-like II"/>
    <property type="match status" value="1"/>
</dbReference>
<dbReference type="PANTHER" id="PTHR43649:SF30">
    <property type="entry name" value="ABC TRANSPORTER SUBSTRATE-BINDING PROTEIN"/>
    <property type="match status" value="1"/>
</dbReference>
<accession>A0A366LPA3</accession>
<keyword evidence="3" id="KW-1185">Reference proteome</keyword>
<protein>
    <submittedName>
        <fullName evidence="2">ABC transporter substrate-binding protein</fullName>
    </submittedName>
</protein>
<dbReference type="OrthoDB" id="2644341at2"/>
<dbReference type="PROSITE" id="PS51257">
    <property type="entry name" value="PROKAR_LIPOPROTEIN"/>
    <property type="match status" value="1"/>
</dbReference>
<gene>
    <name evidence="2" type="ORF">DP939_34230</name>
</gene>
<dbReference type="CDD" id="cd14748">
    <property type="entry name" value="PBP2_UgpB"/>
    <property type="match status" value="1"/>
</dbReference>
<feature type="chain" id="PRO_5039452582" evidence="1">
    <location>
        <begin position="26"/>
        <end position="433"/>
    </location>
</feature>
<organism evidence="2 3">
    <name type="scientific">Spongiactinospora rosea</name>
    <dbReference type="NCBI Taxonomy" id="2248750"/>
    <lineage>
        <taxon>Bacteria</taxon>
        <taxon>Bacillati</taxon>
        <taxon>Actinomycetota</taxon>
        <taxon>Actinomycetes</taxon>
        <taxon>Streptosporangiales</taxon>
        <taxon>Streptosporangiaceae</taxon>
        <taxon>Spongiactinospora</taxon>
    </lineage>
</organism>
<evidence type="ECO:0000313" key="2">
    <source>
        <dbReference type="EMBL" id="RBQ15741.1"/>
    </source>
</evidence>
<comment type="caution">
    <text evidence="2">The sequence shown here is derived from an EMBL/GenBank/DDBJ whole genome shotgun (WGS) entry which is preliminary data.</text>
</comment>
<dbReference type="Gene3D" id="3.40.190.10">
    <property type="entry name" value="Periplasmic binding protein-like II"/>
    <property type="match status" value="1"/>
</dbReference>
<dbReference type="EMBL" id="QMEY01000021">
    <property type="protein sequence ID" value="RBQ15741.1"/>
    <property type="molecule type" value="Genomic_DNA"/>
</dbReference>
<sequence>MAPRKTVRGVVACLLLAGPLLTGCAGGGGRGPADPKAPVTLVWWTGQADEPQRVLQNLAREFSRLHPNVTIEVSSGAPTTTELLQKLTAAFATSKYPDISYTYGSWTGRLAASGRTLDFTQWVKDPSVNWTEFSSSARSACTPGGKVIGFPSLVDDLALVYNKRLFDRNGIPYPTPEWTWDDFRAAAKKITDPATQTWGTAYHVSGGEDTTWRLWPQLWQLGGKIAEPGGKAAFNSPAGVRALEFWRAMAVDDKSVFIDQTDEKSDPMFAGGHVGMLITGPWSLYTFVEAKTPYGVQILPGYDGDHQTVSGPDVWTAFDHQDADRAYWSFQLLKWLTSPEIDPRWTMATGNLPLRASERGTPEYERFVRRFPGVDVMVRNLVNDEQARPTDEWYVTLSRNVGEAIAAVLQGTIGVREALDTAARKSDASLADN</sequence>
<name>A0A366LPA3_9ACTN</name>
<evidence type="ECO:0000256" key="1">
    <source>
        <dbReference type="SAM" id="SignalP"/>
    </source>
</evidence>